<dbReference type="EMBL" id="SRLO01000239">
    <property type="protein sequence ID" value="TNN65168.1"/>
    <property type="molecule type" value="Genomic_DNA"/>
</dbReference>
<organism evidence="2 3">
    <name type="scientific">Liparis tanakae</name>
    <name type="common">Tanaka's snailfish</name>
    <dbReference type="NCBI Taxonomy" id="230148"/>
    <lineage>
        <taxon>Eukaryota</taxon>
        <taxon>Metazoa</taxon>
        <taxon>Chordata</taxon>
        <taxon>Craniata</taxon>
        <taxon>Vertebrata</taxon>
        <taxon>Euteleostomi</taxon>
        <taxon>Actinopterygii</taxon>
        <taxon>Neopterygii</taxon>
        <taxon>Teleostei</taxon>
        <taxon>Neoteleostei</taxon>
        <taxon>Acanthomorphata</taxon>
        <taxon>Eupercaria</taxon>
        <taxon>Perciformes</taxon>
        <taxon>Cottioidei</taxon>
        <taxon>Cottales</taxon>
        <taxon>Liparidae</taxon>
        <taxon>Liparis</taxon>
    </lineage>
</organism>
<gene>
    <name evidence="2" type="ORF">EYF80_024575</name>
</gene>
<evidence type="ECO:0000313" key="2">
    <source>
        <dbReference type="EMBL" id="TNN65168.1"/>
    </source>
</evidence>
<reference evidence="2 3" key="1">
    <citation type="submission" date="2019-03" db="EMBL/GenBank/DDBJ databases">
        <title>First draft genome of Liparis tanakae, snailfish: a comprehensive survey of snailfish specific genes.</title>
        <authorList>
            <person name="Kim W."/>
            <person name="Song I."/>
            <person name="Jeong J.-H."/>
            <person name="Kim D."/>
            <person name="Kim S."/>
            <person name="Ryu S."/>
            <person name="Song J.Y."/>
            <person name="Lee S.K."/>
        </authorList>
    </citation>
    <scope>NUCLEOTIDE SEQUENCE [LARGE SCALE GENOMIC DNA]</scope>
    <source>
        <tissue evidence="2">Muscle</tissue>
    </source>
</reference>
<dbReference type="Proteomes" id="UP000314294">
    <property type="component" value="Unassembled WGS sequence"/>
</dbReference>
<evidence type="ECO:0000256" key="1">
    <source>
        <dbReference type="SAM" id="MobiDB-lite"/>
    </source>
</evidence>
<accession>A0A4Z2HH32</accession>
<protein>
    <submittedName>
        <fullName evidence="2">Uncharacterized protein</fullName>
    </submittedName>
</protein>
<feature type="compositionally biased region" description="Basic and acidic residues" evidence="1">
    <location>
        <begin position="23"/>
        <end position="62"/>
    </location>
</feature>
<feature type="compositionally biased region" description="Polar residues" evidence="1">
    <location>
        <begin position="1"/>
        <end position="10"/>
    </location>
</feature>
<feature type="region of interest" description="Disordered" evidence="1">
    <location>
        <begin position="1"/>
        <end position="62"/>
    </location>
</feature>
<sequence>MFCRGVNQTDRNTHVWSAVPQTQRDKDDAAPHETGGRRGQNRECHDDERRRRKSCEDGEGGK</sequence>
<proteinExistence type="predicted"/>
<dbReference type="AlphaFoldDB" id="A0A4Z2HH32"/>
<comment type="caution">
    <text evidence="2">The sequence shown here is derived from an EMBL/GenBank/DDBJ whole genome shotgun (WGS) entry which is preliminary data.</text>
</comment>
<evidence type="ECO:0000313" key="3">
    <source>
        <dbReference type="Proteomes" id="UP000314294"/>
    </source>
</evidence>
<keyword evidence="3" id="KW-1185">Reference proteome</keyword>
<name>A0A4Z2HH32_9TELE</name>